<name>A0AAV1VX36_LUPLU</name>
<keyword evidence="1" id="KW-0472">Membrane</keyword>
<protein>
    <submittedName>
        <fullName evidence="2">Uncharacterized protein</fullName>
    </submittedName>
</protein>
<keyword evidence="1" id="KW-0812">Transmembrane</keyword>
<reference evidence="2 3" key="1">
    <citation type="submission" date="2024-03" db="EMBL/GenBank/DDBJ databases">
        <authorList>
            <person name="Martinez-Hernandez J."/>
        </authorList>
    </citation>
    <scope>NUCLEOTIDE SEQUENCE [LARGE SCALE GENOMIC DNA]</scope>
</reference>
<organism evidence="2 3">
    <name type="scientific">Lupinus luteus</name>
    <name type="common">European yellow lupine</name>
    <dbReference type="NCBI Taxonomy" id="3873"/>
    <lineage>
        <taxon>Eukaryota</taxon>
        <taxon>Viridiplantae</taxon>
        <taxon>Streptophyta</taxon>
        <taxon>Embryophyta</taxon>
        <taxon>Tracheophyta</taxon>
        <taxon>Spermatophyta</taxon>
        <taxon>Magnoliopsida</taxon>
        <taxon>eudicotyledons</taxon>
        <taxon>Gunneridae</taxon>
        <taxon>Pentapetalae</taxon>
        <taxon>rosids</taxon>
        <taxon>fabids</taxon>
        <taxon>Fabales</taxon>
        <taxon>Fabaceae</taxon>
        <taxon>Papilionoideae</taxon>
        <taxon>50 kb inversion clade</taxon>
        <taxon>genistoids sensu lato</taxon>
        <taxon>core genistoids</taxon>
        <taxon>Genisteae</taxon>
        <taxon>Lupinus</taxon>
    </lineage>
</organism>
<feature type="transmembrane region" description="Helical" evidence="1">
    <location>
        <begin position="12"/>
        <end position="36"/>
    </location>
</feature>
<sequence>MGDKLASSQKLWHWLNIVFFSIASLAATVAGIRLIVVDSRTYHPLVVFRTINSICGPCTGSCTTCKISEANIIMDNLLTKIRVKCGASNTITS</sequence>
<evidence type="ECO:0000256" key="1">
    <source>
        <dbReference type="SAM" id="Phobius"/>
    </source>
</evidence>
<evidence type="ECO:0000313" key="3">
    <source>
        <dbReference type="Proteomes" id="UP001497480"/>
    </source>
</evidence>
<evidence type="ECO:0000313" key="2">
    <source>
        <dbReference type="EMBL" id="CAL0301484.1"/>
    </source>
</evidence>
<dbReference type="EMBL" id="CAXHTB010000002">
    <property type="protein sequence ID" value="CAL0301484.1"/>
    <property type="molecule type" value="Genomic_DNA"/>
</dbReference>
<accession>A0AAV1VX36</accession>
<gene>
    <name evidence="2" type="ORF">LLUT_LOCUS2544</name>
</gene>
<keyword evidence="1" id="KW-1133">Transmembrane helix</keyword>
<dbReference type="AlphaFoldDB" id="A0AAV1VX36"/>
<keyword evidence="3" id="KW-1185">Reference proteome</keyword>
<proteinExistence type="predicted"/>
<dbReference type="Proteomes" id="UP001497480">
    <property type="component" value="Unassembled WGS sequence"/>
</dbReference>
<comment type="caution">
    <text evidence="2">The sequence shown here is derived from an EMBL/GenBank/DDBJ whole genome shotgun (WGS) entry which is preliminary data.</text>
</comment>